<evidence type="ECO:0000259" key="1">
    <source>
        <dbReference type="PROSITE" id="PS50994"/>
    </source>
</evidence>
<name>A0A2S8SV17_9BACT</name>
<dbReference type="Proteomes" id="UP000237684">
    <property type="component" value="Unassembled WGS sequence"/>
</dbReference>
<dbReference type="InterPro" id="IPR048020">
    <property type="entry name" value="Transpos_IS3"/>
</dbReference>
<evidence type="ECO:0000313" key="2">
    <source>
        <dbReference type="EMBL" id="PQV64632.1"/>
    </source>
</evidence>
<sequence length="292" mass="33933">MRYHFIQEHHGQFQKSAMFRVLGVSSSAYHRWKTRPVSQRQQKKESLAAHICDLFGESDGRYGSPRIHRDLQALGIKCSSKRVAQLMKEHRLVARKPRKFVVTTDSNHAFPIVQNVLNRKYQVENVASLNRALAGDITYVPTAQGWLYVAVVLDLKSRKVIGWSMRDSLEQTLVHEALEMALGQRLPSKTEGELLFHGDRGCQYAAHDYQEKLVESRIVCSMSRRGNCWDNAVVESFFATLKKQEVHRERYLTRDQAKASLFYYIEVFYNRRRRHSALGYLCPHDYEQSLLN</sequence>
<dbReference type="InterPro" id="IPR050900">
    <property type="entry name" value="Transposase_IS3/IS150/IS904"/>
</dbReference>
<proteinExistence type="predicted"/>
<dbReference type="InterPro" id="IPR036397">
    <property type="entry name" value="RNaseH_sf"/>
</dbReference>
<gene>
    <name evidence="2" type="ORF">B1R32_104126</name>
</gene>
<accession>A0A2S8SV17</accession>
<dbReference type="PANTHER" id="PTHR46889:SF4">
    <property type="entry name" value="TRANSPOSASE INSO FOR INSERTION SEQUENCE ELEMENT IS911B-RELATED"/>
    <property type="match status" value="1"/>
</dbReference>
<dbReference type="InterPro" id="IPR025948">
    <property type="entry name" value="HTH-like_dom"/>
</dbReference>
<dbReference type="Pfam" id="PF00665">
    <property type="entry name" value="rve"/>
    <property type="match status" value="1"/>
</dbReference>
<dbReference type="InParanoid" id="A0A2S8SV17"/>
<dbReference type="Gene3D" id="3.30.420.10">
    <property type="entry name" value="Ribonuclease H-like superfamily/Ribonuclease H"/>
    <property type="match status" value="1"/>
</dbReference>
<dbReference type="GO" id="GO:0015074">
    <property type="term" value="P:DNA integration"/>
    <property type="evidence" value="ECO:0007669"/>
    <property type="project" value="InterPro"/>
</dbReference>
<dbReference type="PROSITE" id="PS50994">
    <property type="entry name" value="INTEGRASE"/>
    <property type="match status" value="1"/>
</dbReference>
<protein>
    <submittedName>
        <fullName evidence="2">Transposase InsO</fullName>
    </submittedName>
</protein>
<dbReference type="EMBL" id="NIGF01000004">
    <property type="protein sequence ID" value="PQV64632.1"/>
    <property type="molecule type" value="Genomic_DNA"/>
</dbReference>
<organism evidence="2 3">
    <name type="scientific">Abditibacterium utsteinense</name>
    <dbReference type="NCBI Taxonomy" id="1960156"/>
    <lineage>
        <taxon>Bacteria</taxon>
        <taxon>Pseudomonadati</taxon>
        <taxon>Abditibacteriota</taxon>
        <taxon>Abditibacteriia</taxon>
        <taxon>Abditibacteriales</taxon>
        <taxon>Abditibacteriaceae</taxon>
        <taxon>Abditibacterium</taxon>
    </lineage>
</organism>
<dbReference type="GO" id="GO:0003676">
    <property type="term" value="F:nucleic acid binding"/>
    <property type="evidence" value="ECO:0007669"/>
    <property type="project" value="InterPro"/>
</dbReference>
<dbReference type="OrthoDB" id="9814512at2"/>
<keyword evidence="3" id="KW-1185">Reference proteome</keyword>
<reference evidence="2 3" key="1">
    <citation type="journal article" date="2018" name="Syst. Appl. Microbiol.">
        <title>Abditibacterium utsteinense sp. nov., the first cultivated member of candidate phylum FBP, isolated from ice-free Antarctic soil samples.</title>
        <authorList>
            <person name="Tahon G."/>
            <person name="Tytgat B."/>
            <person name="Lebbe L."/>
            <person name="Carlier A."/>
            <person name="Willems A."/>
        </authorList>
    </citation>
    <scope>NUCLEOTIDE SEQUENCE [LARGE SCALE GENOMIC DNA]</scope>
    <source>
        <strain evidence="2 3">LMG 29911</strain>
    </source>
</reference>
<comment type="caution">
    <text evidence="2">The sequence shown here is derived from an EMBL/GenBank/DDBJ whole genome shotgun (WGS) entry which is preliminary data.</text>
</comment>
<dbReference type="AlphaFoldDB" id="A0A2S8SV17"/>
<dbReference type="Pfam" id="PF13276">
    <property type="entry name" value="HTH_21"/>
    <property type="match status" value="1"/>
</dbReference>
<dbReference type="NCBIfam" id="NF033516">
    <property type="entry name" value="transpos_IS3"/>
    <property type="match status" value="1"/>
</dbReference>
<evidence type="ECO:0000313" key="3">
    <source>
        <dbReference type="Proteomes" id="UP000237684"/>
    </source>
</evidence>
<dbReference type="Pfam" id="PF13333">
    <property type="entry name" value="rve_2"/>
    <property type="match status" value="1"/>
</dbReference>
<dbReference type="SUPFAM" id="SSF53098">
    <property type="entry name" value="Ribonuclease H-like"/>
    <property type="match status" value="1"/>
</dbReference>
<dbReference type="InterPro" id="IPR001584">
    <property type="entry name" value="Integrase_cat-core"/>
</dbReference>
<feature type="domain" description="Integrase catalytic" evidence="1">
    <location>
        <begin position="124"/>
        <end position="291"/>
    </location>
</feature>
<dbReference type="PANTHER" id="PTHR46889">
    <property type="entry name" value="TRANSPOSASE INSF FOR INSERTION SEQUENCE IS3B-RELATED"/>
    <property type="match status" value="1"/>
</dbReference>
<dbReference type="InterPro" id="IPR012337">
    <property type="entry name" value="RNaseH-like_sf"/>
</dbReference>